<dbReference type="NCBIfam" id="TIGR01643">
    <property type="entry name" value="YD_repeat_2x"/>
    <property type="match status" value="1"/>
</dbReference>
<sequence length="78" mass="9143">MKSATHYEYNDRMQIIRAENPDAVTEFEYDAAGRLICEKINGREIQHEWDAQTDRLTQTRFGSQALQYQYGLQGELTQ</sequence>
<protein>
    <recommendedName>
        <fullName evidence="3">YD repeat-containing protein</fullName>
    </recommendedName>
</protein>
<dbReference type="Proteomes" id="UP000032582">
    <property type="component" value="Unassembled WGS sequence"/>
</dbReference>
<dbReference type="InterPro" id="IPR006530">
    <property type="entry name" value="YD"/>
</dbReference>
<feature type="non-terminal residue" evidence="1">
    <location>
        <position position="78"/>
    </location>
</feature>
<reference evidence="1 2" key="1">
    <citation type="submission" date="2015-02" db="EMBL/GenBank/DDBJ databases">
        <title>Whole genome shotgun sequencing of cultured foodborne pathogen.</title>
        <authorList>
            <person name="Timme R."/>
            <person name="Allard M.W."/>
            <person name="Strain E."/>
            <person name="Evans P.S."/>
            <person name="Brown E."/>
        </authorList>
    </citation>
    <scope>NUCLEOTIDE SEQUENCE [LARGE SCALE GENOMIC DNA]</scope>
    <source>
        <strain evidence="1 2">GCSL-TSO-24</strain>
    </source>
</reference>
<dbReference type="Gene3D" id="2.180.10.10">
    <property type="entry name" value="RHS repeat-associated core"/>
    <property type="match status" value="1"/>
</dbReference>
<gene>
    <name evidence="1" type="ORF">UA45_13530</name>
</gene>
<dbReference type="EMBL" id="JZSH01000163">
    <property type="protein sequence ID" value="KJF77314.1"/>
    <property type="molecule type" value="Genomic_DNA"/>
</dbReference>
<evidence type="ECO:0008006" key="3">
    <source>
        <dbReference type="Google" id="ProtNLM"/>
    </source>
</evidence>
<comment type="caution">
    <text evidence="1">The sequence shown here is derived from an EMBL/GenBank/DDBJ whole genome shotgun (WGS) entry which is preliminary data.</text>
</comment>
<name>A0A0D8L6B8_MORMO</name>
<accession>A0A0D8L6B8</accession>
<dbReference type="PATRIC" id="fig|582.24.peg.4287"/>
<organism evidence="1 2">
    <name type="scientific">Morganella morganii</name>
    <name type="common">Proteus morganii</name>
    <dbReference type="NCBI Taxonomy" id="582"/>
    <lineage>
        <taxon>Bacteria</taxon>
        <taxon>Pseudomonadati</taxon>
        <taxon>Pseudomonadota</taxon>
        <taxon>Gammaproteobacteria</taxon>
        <taxon>Enterobacterales</taxon>
        <taxon>Morganellaceae</taxon>
        <taxon>Morganella</taxon>
    </lineage>
</organism>
<evidence type="ECO:0000313" key="1">
    <source>
        <dbReference type="EMBL" id="KJF77314.1"/>
    </source>
</evidence>
<proteinExistence type="predicted"/>
<dbReference type="AlphaFoldDB" id="A0A0D8L6B8"/>
<evidence type="ECO:0000313" key="2">
    <source>
        <dbReference type="Proteomes" id="UP000032582"/>
    </source>
</evidence>